<dbReference type="GO" id="GO:0016757">
    <property type="term" value="F:glycosyltransferase activity"/>
    <property type="evidence" value="ECO:0007669"/>
    <property type="project" value="InterPro"/>
</dbReference>
<name>A0A6C0J2Z4_9ZZZZ</name>
<dbReference type="Gene3D" id="3.40.50.2000">
    <property type="entry name" value="Glycogen Phosphorylase B"/>
    <property type="match status" value="2"/>
</dbReference>
<reference evidence="3" key="1">
    <citation type="journal article" date="2020" name="Nature">
        <title>Giant virus diversity and host interactions through global metagenomics.</title>
        <authorList>
            <person name="Schulz F."/>
            <person name="Roux S."/>
            <person name="Paez-Espino D."/>
            <person name="Jungbluth S."/>
            <person name="Walsh D.A."/>
            <person name="Denef V.J."/>
            <person name="McMahon K.D."/>
            <person name="Konstantinidis K.T."/>
            <person name="Eloe-Fadrosh E.A."/>
            <person name="Kyrpides N.C."/>
            <person name="Woyke T."/>
        </authorList>
    </citation>
    <scope>NUCLEOTIDE SEQUENCE</scope>
    <source>
        <strain evidence="3">GVMAG-M-3300025727-45</strain>
    </source>
</reference>
<dbReference type="SUPFAM" id="SSF53756">
    <property type="entry name" value="UDP-Glycosyltransferase/glycogen phosphorylase"/>
    <property type="match status" value="2"/>
</dbReference>
<sequence length="1451" mass="168904">MVIITEILLDDIDITNEILEKFEYNSVLKINCNYNFFNFKQKDSMQLTIEYVEDNNIKYENYTLMHGKLKEIVMLPKSKTYRIFSILNNINNISIINNLLSTYKNNHTILFAFNFNNNFDFDFSMFDNIFNINVDEKTFLMKYDKKEITKILFNAENICVEAFSYSPYFINKILYEIYETKSHINYHICENNMSLINTMPMDQTKIIRISSIDVMQNLKNFMLLENTCIQLCSELFFYNELIEMMYKNFYVNYINSKKINFVDLKSEKELFKKQNEIKKNENNSFKNEIIFIASTQYPRYGGAATCAYELHKYLLNNGFNSVLSFFDNSKNIDVDPDKIGNVLQFKLHKSSLRHNNIETMKEFYKKHEIVEKIEHACGSVKPSTILAFNYLCPIIMRVLFPISKIYFLITGSKILSQTLVKIPVTDIYKCDYLHEDYLEKTAIKCSTMTIPNSGISKNIFEHFYPTCKHKFSVPWDMYELFNTQKNNNPLKSNSKNYDIVFVCSRYDREIKNVALIKDIYEDPRLDCLKKVCIGIDSNKFIKEKNNIYHFGFLSKEEVNSVLLQSKIICIPSFMESYSITNREALNNNCISICTSNVGNATTMHKFFLCSNVYDTNEWIQKILCILDNYSYYKNLAKSAYFEKSIKTCEYVKFLSKEPLSRLSMHGKQNIVVASVDLPYIGGSGTNSYNIIKHLNTIPHFSVYGIYFSSSSQNGELDPDNVGNIFRIDIDKYDDIKLKKINKLIPYPDLLFCKNYKILYALKSCFPKAITIYSPSGLRYLTSMISNNKIFYKDINTELLINIEDNIEEKLTNSGIINSMKKYDLQLDTYALKKSDYIVPNSSVTYEILKSSNINNLIRYISLTNIALTNENTYDRNFLKRKYEIGFISYSWKRACKNIDLMYTILNKFNDLKCIVIGDCVDKNKLPKNVDYLKNCNHNEVFNILKTIKVIVMCSYYDSNPNTVIESINCGCNVVMSPNVGGHEFIDPSLLVTNYNNNDSWYNCINNGLNNQKYYNGPGSHEIKTDIVELINHAIVSKKQISETSCIGVYKVPNTLDEKFDINEKPNNYSFKCEENIDTPEEALDVLYSDIYFMYTVELAVEKQFTDVHYIMCFDDKLEKCSFYNMNKYYPVYACNVYVWKLRNLYDLMYFKGAGRYFLRGTYHKTYACLLENKLEKCKAILYPATSIPFNNNSIILNPKANILSNDIKSITNIGYDIVLTNVDQNNYDKQYPNTKLVPFMKFAPDTYYLTNSKTRLIDFIFVANATQSTKNHHLFHEFILYVAERCKTSQSSYSFMFIGDIETVRKNYNCPSFGQYPPCIKFSNKNSVNSEILREIYNNSKINLIFSGRDAVPRVIFESSACGCFNIALDTLSDGKYFYDNPILGQLIGTSTIKIVKRPSKSIAYESNNEIWKNILTHAFKTYDHVKIANVYADSFSLKKCVEFILPCLTF</sequence>
<feature type="domain" description="Glycosyl transferase family 1" evidence="2">
    <location>
        <begin position="544"/>
        <end position="640"/>
    </location>
</feature>
<evidence type="ECO:0000259" key="2">
    <source>
        <dbReference type="Pfam" id="PF00534"/>
    </source>
</evidence>
<dbReference type="InterPro" id="IPR001296">
    <property type="entry name" value="Glyco_trans_1"/>
</dbReference>
<dbReference type="PANTHER" id="PTHR46401:SF2">
    <property type="entry name" value="GLYCOSYLTRANSFERASE WBBK-RELATED"/>
    <property type="match status" value="1"/>
</dbReference>
<dbReference type="GO" id="GO:0009103">
    <property type="term" value="P:lipopolysaccharide biosynthetic process"/>
    <property type="evidence" value="ECO:0007669"/>
    <property type="project" value="TreeGrafter"/>
</dbReference>
<dbReference type="Pfam" id="PF00534">
    <property type="entry name" value="Glycos_transf_1"/>
    <property type="match status" value="2"/>
</dbReference>
<dbReference type="PANTHER" id="PTHR46401">
    <property type="entry name" value="GLYCOSYLTRANSFERASE WBBK-RELATED"/>
    <property type="match status" value="1"/>
</dbReference>
<keyword evidence="1" id="KW-0808">Transferase</keyword>
<proteinExistence type="predicted"/>
<evidence type="ECO:0000256" key="1">
    <source>
        <dbReference type="ARBA" id="ARBA00022679"/>
    </source>
</evidence>
<accession>A0A6C0J2Z4</accession>
<protein>
    <recommendedName>
        <fullName evidence="2">Glycosyl transferase family 1 domain-containing protein</fullName>
    </recommendedName>
</protein>
<dbReference type="EMBL" id="MN740313">
    <property type="protein sequence ID" value="QHT99702.1"/>
    <property type="molecule type" value="Genomic_DNA"/>
</dbReference>
<organism evidence="3">
    <name type="scientific">viral metagenome</name>
    <dbReference type="NCBI Taxonomy" id="1070528"/>
    <lineage>
        <taxon>unclassified sequences</taxon>
        <taxon>metagenomes</taxon>
        <taxon>organismal metagenomes</taxon>
    </lineage>
</organism>
<feature type="domain" description="Glycosyl transferase family 1" evidence="2">
    <location>
        <begin position="896"/>
        <end position="1012"/>
    </location>
</feature>
<evidence type="ECO:0000313" key="3">
    <source>
        <dbReference type="EMBL" id="QHT99702.1"/>
    </source>
</evidence>